<evidence type="ECO:0000256" key="3">
    <source>
        <dbReference type="ARBA" id="ARBA00022729"/>
    </source>
</evidence>
<dbReference type="RefSeq" id="WP_252682373.1">
    <property type="nucleotide sequence ID" value="NZ_JAMXHT010000006.1"/>
</dbReference>
<evidence type="ECO:0000256" key="4">
    <source>
        <dbReference type="ARBA" id="ARBA00022764"/>
    </source>
</evidence>
<comment type="similarity">
    <text evidence="2">Belongs to the periplasmic pilus chaperone family.</text>
</comment>
<comment type="caution">
    <text evidence="8">The sequence shown here is derived from an EMBL/GenBank/DDBJ whole genome shotgun (WGS) entry which is preliminary data.</text>
</comment>
<dbReference type="InterPro" id="IPR013783">
    <property type="entry name" value="Ig-like_fold"/>
</dbReference>
<dbReference type="EMBL" id="JAMXHT010000006">
    <property type="protein sequence ID" value="MCO5399774.1"/>
    <property type="molecule type" value="Genomic_DNA"/>
</dbReference>
<dbReference type="InterPro" id="IPR036316">
    <property type="entry name" value="Pili_assmbl_chap_C_dom_sf"/>
</dbReference>
<proteinExistence type="inferred from homology"/>
<name>A0ABT1ANI3_9RALS</name>
<dbReference type="SUPFAM" id="SSF49584">
    <property type="entry name" value="Periplasmic chaperone C-domain"/>
    <property type="match status" value="1"/>
</dbReference>
<dbReference type="Pfam" id="PF02753">
    <property type="entry name" value="PapD_C"/>
    <property type="match status" value="1"/>
</dbReference>
<dbReference type="Gene3D" id="2.60.40.10">
    <property type="entry name" value="Immunoglobulins"/>
    <property type="match status" value="2"/>
</dbReference>
<comment type="subcellular location">
    <subcellularLocation>
        <location evidence="1">Periplasm</location>
    </subcellularLocation>
</comment>
<evidence type="ECO:0000259" key="6">
    <source>
        <dbReference type="Pfam" id="PF00345"/>
    </source>
</evidence>
<keyword evidence="5" id="KW-0143">Chaperone</keyword>
<evidence type="ECO:0000313" key="8">
    <source>
        <dbReference type="EMBL" id="MCO5399774.1"/>
    </source>
</evidence>
<feature type="domain" description="Pili assembly chaperone N-terminal" evidence="6">
    <location>
        <begin position="45"/>
        <end position="165"/>
    </location>
</feature>
<dbReference type="InterPro" id="IPR008962">
    <property type="entry name" value="PapD-like_sf"/>
</dbReference>
<feature type="domain" description="Pili assembly chaperone C-terminal" evidence="7">
    <location>
        <begin position="193"/>
        <end position="256"/>
    </location>
</feature>
<dbReference type="Proteomes" id="UP001162811">
    <property type="component" value="Unassembled WGS sequence"/>
</dbReference>
<keyword evidence="9" id="KW-1185">Reference proteome</keyword>
<dbReference type="PANTHER" id="PTHR30251:SF6">
    <property type="entry name" value="FIMBRIAL CHAPERONE YFCS-RELATED"/>
    <property type="match status" value="1"/>
</dbReference>
<dbReference type="SUPFAM" id="SSF49354">
    <property type="entry name" value="PapD-like"/>
    <property type="match status" value="1"/>
</dbReference>
<evidence type="ECO:0000256" key="1">
    <source>
        <dbReference type="ARBA" id="ARBA00004418"/>
    </source>
</evidence>
<dbReference type="InterPro" id="IPR016147">
    <property type="entry name" value="Pili_assmbl_chaperone_N"/>
</dbReference>
<dbReference type="InterPro" id="IPR001829">
    <property type="entry name" value="Pili_assmbl_chaperone_bac"/>
</dbReference>
<protein>
    <submittedName>
        <fullName evidence="8">Molecular chaperone</fullName>
    </submittedName>
</protein>
<evidence type="ECO:0000313" key="9">
    <source>
        <dbReference type="Proteomes" id="UP001162811"/>
    </source>
</evidence>
<accession>A0ABT1ANI3</accession>
<reference evidence="8" key="1">
    <citation type="submission" date="2022-06" db="EMBL/GenBank/DDBJ databases">
        <authorList>
            <person name="Lu C.-H."/>
        </authorList>
    </citation>
    <scope>NUCLEOTIDE SEQUENCE</scope>
    <source>
        <strain evidence="8">21MJYT02-11</strain>
    </source>
</reference>
<evidence type="ECO:0000256" key="2">
    <source>
        <dbReference type="ARBA" id="ARBA00007399"/>
    </source>
</evidence>
<sequence length="267" mass="28529">MFPNQGGIFVRWRLSGLPSTLRAHALLLAVGTAMASLSSQAAVLLPGTRVVFDGSRSDVSLTLGNDGPAERVTAWVDEGDANQPPETSKAPFAVTPPVVRVEANSQRSMRIARLSTARLPIDRESMFWLNVRGIAEGAKTPAPGDSQMAVTIRSRIKLFYRPQGLAGDPAQAPAALRWRWQQGQSDSAATLVVENPTPWHVSLNALRGQGQDLVDQLQAGTIAPQSEARLQLRGISLSPGQALSLEGAWIDDQGTVHPLQVSAQAAH</sequence>
<organism evidence="8 9">
    <name type="scientific">Ralstonia soli</name>
    <dbReference type="NCBI Taxonomy" id="2953896"/>
    <lineage>
        <taxon>Bacteria</taxon>
        <taxon>Pseudomonadati</taxon>
        <taxon>Pseudomonadota</taxon>
        <taxon>Betaproteobacteria</taxon>
        <taxon>Burkholderiales</taxon>
        <taxon>Burkholderiaceae</taxon>
        <taxon>Ralstonia</taxon>
    </lineage>
</organism>
<gene>
    <name evidence="8" type="ORF">NG900_16370</name>
</gene>
<dbReference type="PANTHER" id="PTHR30251">
    <property type="entry name" value="PILUS ASSEMBLY CHAPERONE"/>
    <property type="match status" value="1"/>
</dbReference>
<dbReference type="InterPro" id="IPR050643">
    <property type="entry name" value="Periplasmic_pilus_chap"/>
</dbReference>
<keyword evidence="4" id="KW-0574">Periplasm</keyword>
<dbReference type="InterPro" id="IPR016148">
    <property type="entry name" value="Pili_assmbl_chaperone_C"/>
</dbReference>
<evidence type="ECO:0000256" key="5">
    <source>
        <dbReference type="ARBA" id="ARBA00023186"/>
    </source>
</evidence>
<reference evidence="8" key="2">
    <citation type="journal article" date="2023" name="Front. Microbiol.">
        <title>Ralstonia chuxiongensis sp. nov., Ralstonia mojiangensis sp. nov., and Ralstonia soli sp. nov., isolated from tobacco fields, are three novel species in the family Burkholderiaceae.</title>
        <authorList>
            <person name="Lu C.H."/>
            <person name="Zhang Y.Y."/>
            <person name="Jiang N."/>
            <person name="Chen W."/>
            <person name="Shao X."/>
            <person name="Zhao Z.M."/>
            <person name="Lu W.L."/>
            <person name="Hu X."/>
            <person name="Xi Y.X."/>
            <person name="Zou S.Y."/>
            <person name="Wei Q.J."/>
            <person name="Lin Z.L."/>
            <person name="Gong L."/>
            <person name="Gai X.T."/>
            <person name="Zhang L.Q."/>
            <person name="Li J.Y."/>
            <person name="Jin Y."/>
            <person name="Xia Z.Y."/>
        </authorList>
    </citation>
    <scope>NUCLEOTIDE SEQUENCE</scope>
    <source>
        <strain evidence="8">21MJYT02-11</strain>
    </source>
</reference>
<dbReference type="Pfam" id="PF00345">
    <property type="entry name" value="PapD_N"/>
    <property type="match status" value="1"/>
</dbReference>
<keyword evidence="3" id="KW-0732">Signal</keyword>
<evidence type="ECO:0000259" key="7">
    <source>
        <dbReference type="Pfam" id="PF02753"/>
    </source>
</evidence>
<dbReference type="PRINTS" id="PR00969">
    <property type="entry name" value="CHAPERONPILI"/>
</dbReference>